<protein>
    <recommendedName>
        <fullName evidence="4">NPH3 domain-containing protein</fullName>
    </recommendedName>
</protein>
<feature type="domain" description="NPH3" evidence="4">
    <location>
        <begin position="254"/>
        <end position="536"/>
    </location>
</feature>
<evidence type="ECO:0000256" key="3">
    <source>
        <dbReference type="PROSITE-ProRule" id="PRU00982"/>
    </source>
</evidence>
<comment type="caution">
    <text evidence="5">The sequence shown here is derived from an EMBL/GenBank/DDBJ whole genome shotgun (WGS) entry which is preliminary data.</text>
</comment>
<evidence type="ECO:0000313" key="6">
    <source>
        <dbReference type="Proteomes" id="UP001153076"/>
    </source>
</evidence>
<dbReference type="EMBL" id="JAKOGI010001579">
    <property type="protein sequence ID" value="KAJ8424929.1"/>
    <property type="molecule type" value="Genomic_DNA"/>
</dbReference>
<dbReference type="PROSITE" id="PS51649">
    <property type="entry name" value="NPH3"/>
    <property type="match status" value="1"/>
</dbReference>
<dbReference type="InterPro" id="IPR011333">
    <property type="entry name" value="SKP1/BTB/POZ_sf"/>
</dbReference>
<dbReference type="OrthoDB" id="624345at2759"/>
<evidence type="ECO:0000256" key="1">
    <source>
        <dbReference type="ARBA" id="ARBA00004906"/>
    </source>
</evidence>
<evidence type="ECO:0000256" key="2">
    <source>
        <dbReference type="ARBA" id="ARBA00022786"/>
    </source>
</evidence>
<comment type="pathway">
    <text evidence="1">Protein modification; protein ubiquitination.</text>
</comment>
<dbReference type="AlphaFoldDB" id="A0A9Q1GTE8"/>
<dbReference type="Proteomes" id="UP001153076">
    <property type="component" value="Unassembled WGS sequence"/>
</dbReference>
<dbReference type="PANTHER" id="PTHR32370">
    <property type="entry name" value="OS12G0117600 PROTEIN"/>
    <property type="match status" value="1"/>
</dbReference>
<name>A0A9Q1GTE8_9CARY</name>
<evidence type="ECO:0000313" key="5">
    <source>
        <dbReference type="EMBL" id="KAJ8424929.1"/>
    </source>
</evidence>
<gene>
    <name evidence="5" type="ORF">Cgig2_027942</name>
</gene>
<dbReference type="Gene3D" id="3.30.710.10">
    <property type="entry name" value="Potassium Channel Kv1.1, Chain A"/>
    <property type="match status" value="1"/>
</dbReference>
<organism evidence="5 6">
    <name type="scientific">Carnegiea gigantea</name>
    <dbReference type="NCBI Taxonomy" id="171969"/>
    <lineage>
        <taxon>Eukaryota</taxon>
        <taxon>Viridiplantae</taxon>
        <taxon>Streptophyta</taxon>
        <taxon>Embryophyta</taxon>
        <taxon>Tracheophyta</taxon>
        <taxon>Spermatophyta</taxon>
        <taxon>Magnoliopsida</taxon>
        <taxon>eudicotyledons</taxon>
        <taxon>Gunneridae</taxon>
        <taxon>Pentapetalae</taxon>
        <taxon>Caryophyllales</taxon>
        <taxon>Cactineae</taxon>
        <taxon>Cactaceae</taxon>
        <taxon>Cactoideae</taxon>
        <taxon>Echinocereeae</taxon>
        <taxon>Carnegiea</taxon>
    </lineage>
</organism>
<dbReference type="InterPro" id="IPR043454">
    <property type="entry name" value="NPH3/RPT2-like"/>
</dbReference>
<dbReference type="SUPFAM" id="SSF54695">
    <property type="entry name" value="POZ domain"/>
    <property type="match status" value="1"/>
</dbReference>
<evidence type="ECO:0000259" key="4">
    <source>
        <dbReference type="PROSITE" id="PS51649"/>
    </source>
</evidence>
<dbReference type="Pfam" id="PF03000">
    <property type="entry name" value="NPH3"/>
    <property type="match status" value="1"/>
</dbReference>
<sequence>MEALTTKECSVLFSPYSSPNLSALLKIKIISRSQETGLPVTVSVRVAEKSFNLHKVKWAVFNAIFLRWVHMKFKFFLSNSCVTIFKNTTLLQSPLVVRSGYFKRQLSEWQELDLPGSFPGGSETFEMIVLFIYGSSTFIDPFNVASLRCAAEFLEMTEAYGSGNLCERTDLYLTRVVLQNWDDTLIVLQKCQSLLPWSEQLLIVSRCIESLAFMACMEILDPERKQGHPLVSLEALTAQPWSTLAMKEVVASQDLWIKDLIALPFPFFKRVVRSLRRQGMKEKYVSPIILFYANKWVLSKKTRRFWECLCDQNGDDSHNSDTSKNKMVELLQGILDLLPDGEKARRVIPVGFYLAMLGRFLELGGGGTSDTAKARLQDKIVALLPLAHVEDFLLPKKETESMGSSVEVSVMDCIFSSYFSSTMEGEQSPATGNTIVAELWDMYLSRLACDRSMEPRRFMSLVDKLPLSYRISHDHLYRAMSTYLKTHPDLSQDEKASVCKYLNCQRLSQEVCAEAVQDEFMPLRLIVQALFVQQLNTQQAFRECSESFRFAYSGELSGSLSSSRNPTSKSQNLGESPFIERASEMANKPLGCFQEKDALKPEIPKNEYESTSFRIHNLEQELLSLEKSLQSQKRLVAKGKDQAGLTAPQSVRSFGMEGRSFSKRRHALGQVTGCIGSVNFVSHRKYAGRLLKIFRRITLLGRGKLRKQSNVSAS</sequence>
<keyword evidence="6" id="KW-1185">Reference proteome</keyword>
<reference evidence="5" key="1">
    <citation type="submission" date="2022-04" db="EMBL/GenBank/DDBJ databases">
        <title>Carnegiea gigantea Genome sequencing and assembly v2.</title>
        <authorList>
            <person name="Copetti D."/>
            <person name="Sanderson M.J."/>
            <person name="Burquez A."/>
            <person name="Wojciechowski M.F."/>
        </authorList>
    </citation>
    <scope>NUCLEOTIDE SEQUENCE</scope>
    <source>
        <strain evidence="5">SGP5-SGP5p</strain>
        <tissue evidence="5">Aerial part</tissue>
    </source>
</reference>
<comment type="similarity">
    <text evidence="3">Belongs to the NPH3 family.</text>
</comment>
<dbReference type="InterPro" id="IPR027356">
    <property type="entry name" value="NPH3_dom"/>
</dbReference>
<keyword evidence="2" id="KW-0833">Ubl conjugation pathway</keyword>
<accession>A0A9Q1GTE8</accession>
<proteinExistence type="inferred from homology"/>